<feature type="compositionally biased region" description="Polar residues" evidence="1">
    <location>
        <begin position="91"/>
        <end position="106"/>
    </location>
</feature>
<sequence length="540" mass="60819">MSQSRSTTISATSQVSRPSSTRTTRRQVPDGNQQEKERNRKITVCGDLHTLRFDSSTRTHTVPIKQLSASPAMSFASSSSSSAESYSSGSELHTSPGQYSPYTPDSSPEAGPVSLPSLFDESAAITAANAAADGILCDVVSCVKAFKAPSELDFSATTKDHPLFLADSEKNRPFINQLCKLAGLRSDQVLFTLDEYERSFEYPSELDFVSNPDKNGMFLLNNDKNKPFIDQLRKLDGLRTWLEAIPRGNPEREYKYQVVRAKIEQTLKCMQKHQHKLWKNNAMAYTSARNSQSGKTRGKRHALSVLVDDVEDDVGHNAEFVEPEQEEQQLPPAKRQRTTQPVTAHVSEKQVVGKLGRLGSLTDIPTEIFTEIASYLWPLDIITLARLYKSFRKLLMNRSSIHIWQKAVNNVPRFPHYPADMSLPRYLVLVFVEACTSCGEVEDVEVDTILRVRLCASCRKTCKQVDSSALVILHAHKLSEFLKVMNLVREQEMDEIKAEREAEIERRLEDLDGSKRTRTSPSNVVYIPTNGFNWYPSQNH</sequence>
<evidence type="ECO:0000313" key="4">
    <source>
        <dbReference type="Proteomes" id="UP000663841"/>
    </source>
</evidence>
<feature type="compositionally biased region" description="Polar residues" evidence="1">
    <location>
        <begin position="1"/>
        <end position="11"/>
    </location>
</feature>
<evidence type="ECO:0000313" key="3">
    <source>
        <dbReference type="EMBL" id="CAE6460919.1"/>
    </source>
</evidence>
<feature type="compositionally biased region" description="Low complexity" evidence="1">
    <location>
        <begin position="12"/>
        <end position="22"/>
    </location>
</feature>
<feature type="region of interest" description="Disordered" evidence="1">
    <location>
        <begin position="322"/>
        <end position="343"/>
    </location>
</feature>
<dbReference type="InterPro" id="IPR001810">
    <property type="entry name" value="F-box_dom"/>
</dbReference>
<dbReference type="SUPFAM" id="SSF81383">
    <property type="entry name" value="F-box domain"/>
    <property type="match status" value="1"/>
</dbReference>
<evidence type="ECO:0000256" key="1">
    <source>
        <dbReference type="SAM" id="MobiDB-lite"/>
    </source>
</evidence>
<organism evidence="3 4">
    <name type="scientific">Rhizoctonia solani</name>
    <dbReference type="NCBI Taxonomy" id="456999"/>
    <lineage>
        <taxon>Eukaryota</taxon>
        <taxon>Fungi</taxon>
        <taxon>Dikarya</taxon>
        <taxon>Basidiomycota</taxon>
        <taxon>Agaricomycotina</taxon>
        <taxon>Agaricomycetes</taxon>
        <taxon>Cantharellales</taxon>
        <taxon>Ceratobasidiaceae</taxon>
        <taxon>Rhizoctonia</taxon>
    </lineage>
</organism>
<dbReference type="EMBL" id="CAJMWW010000256">
    <property type="protein sequence ID" value="CAE6460919.1"/>
    <property type="molecule type" value="Genomic_DNA"/>
</dbReference>
<dbReference type="PROSITE" id="PS50181">
    <property type="entry name" value="FBOX"/>
    <property type="match status" value="1"/>
</dbReference>
<comment type="caution">
    <text evidence="3">The sequence shown here is derived from an EMBL/GenBank/DDBJ whole genome shotgun (WGS) entry which is preliminary data.</text>
</comment>
<feature type="compositionally biased region" description="Low complexity" evidence="1">
    <location>
        <begin position="78"/>
        <end position="90"/>
    </location>
</feature>
<dbReference type="AlphaFoldDB" id="A0A8H3GLV2"/>
<evidence type="ECO:0000259" key="2">
    <source>
        <dbReference type="PROSITE" id="PS50181"/>
    </source>
</evidence>
<feature type="region of interest" description="Disordered" evidence="1">
    <location>
        <begin position="78"/>
        <end position="115"/>
    </location>
</feature>
<accession>A0A8H3GLV2</accession>
<name>A0A8H3GLV2_9AGAM</name>
<dbReference type="InterPro" id="IPR036047">
    <property type="entry name" value="F-box-like_dom_sf"/>
</dbReference>
<reference evidence="3" key="1">
    <citation type="submission" date="2021-01" db="EMBL/GenBank/DDBJ databases">
        <authorList>
            <person name="Kaushik A."/>
        </authorList>
    </citation>
    <scope>NUCLEOTIDE SEQUENCE</scope>
    <source>
        <strain evidence="3">AG3-T5</strain>
    </source>
</reference>
<proteinExistence type="predicted"/>
<feature type="domain" description="F-box" evidence="2">
    <location>
        <begin position="358"/>
        <end position="407"/>
    </location>
</feature>
<feature type="region of interest" description="Disordered" evidence="1">
    <location>
        <begin position="1"/>
        <end position="47"/>
    </location>
</feature>
<protein>
    <recommendedName>
        <fullName evidence="2">F-box domain-containing protein</fullName>
    </recommendedName>
</protein>
<gene>
    <name evidence="3" type="ORF">RDB_LOCUS151548</name>
</gene>
<dbReference type="Proteomes" id="UP000663841">
    <property type="component" value="Unassembled WGS sequence"/>
</dbReference>